<dbReference type="Proteomes" id="UP001206331">
    <property type="component" value="Unassembled WGS sequence"/>
</dbReference>
<comment type="caution">
    <text evidence="1">The sequence shown here is derived from an EMBL/GenBank/DDBJ whole genome shotgun (WGS) entry which is preliminary data.</text>
</comment>
<name>A0ABT1WW71_ACTSU</name>
<protein>
    <recommendedName>
        <fullName evidence="3">Lipoprotein</fullName>
    </recommendedName>
</protein>
<dbReference type="EMBL" id="JAJUPA010000012">
    <property type="protein sequence ID" value="MCQ9630636.1"/>
    <property type="molecule type" value="Genomic_DNA"/>
</dbReference>
<dbReference type="GeneID" id="34290318"/>
<reference evidence="1 2" key="1">
    <citation type="submission" date="2021-12" db="EMBL/GenBank/DDBJ databases">
        <title>Identification and characterization of A. suis stains in western Canada.</title>
        <authorList>
            <person name="Kulathunga D.G.R.S."/>
            <person name="De Oliveira Costa M."/>
        </authorList>
    </citation>
    <scope>NUCLEOTIDE SEQUENCE [LARGE SCALE GENOMIC DNA]</scope>
    <source>
        <strain evidence="1 2">18_292</strain>
    </source>
</reference>
<dbReference type="PROSITE" id="PS51257">
    <property type="entry name" value="PROKAR_LIPOPROTEIN"/>
    <property type="match status" value="1"/>
</dbReference>
<evidence type="ECO:0008006" key="3">
    <source>
        <dbReference type="Google" id="ProtNLM"/>
    </source>
</evidence>
<gene>
    <name evidence="1" type="ORF">LZL92_10130</name>
</gene>
<keyword evidence="2" id="KW-1185">Reference proteome</keyword>
<proteinExistence type="predicted"/>
<evidence type="ECO:0000313" key="2">
    <source>
        <dbReference type="Proteomes" id="UP001206331"/>
    </source>
</evidence>
<evidence type="ECO:0000313" key="1">
    <source>
        <dbReference type="EMBL" id="MCQ9630636.1"/>
    </source>
</evidence>
<sequence>MNKIFLATSVALLSACTTYTTNNTPAASREATTQSFIGTWECRMDGGSIATSNKVELTQDGKATYLGKMVLPNDNPIFSYDINREGSWSYANHTLTYKFTQGSVNRAHTDEIQQALKMDKALNSSEKQYYNALSKQMTKKSNPINLAVSNFAQNSFTIQQKVGSTARTGHCVRPTN</sequence>
<organism evidence="1 2">
    <name type="scientific">Actinobacillus suis</name>
    <dbReference type="NCBI Taxonomy" id="716"/>
    <lineage>
        <taxon>Bacteria</taxon>
        <taxon>Pseudomonadati</taxon>
        <taxon>Pseudomonadota</taxon>
        <taxon>Gammaproteobacteria</taxon>
        <taxon>Pasteurellales</taxon>
        <taxon>Pasteurellaceae</taxon>
        <taxon>Actinobacillus</taxon>
    </lineage>
</organism>
<accession>A0ABT1WW71</accession>
<dbReference type="RefSeq" id="WP_015674539.1">
    <property type="nucleotide sequence ID" value="NZ_CP090556.1"/>
</dbReference>